<evidence type="ECO:0000313" key="12">
    <source>
        <dbReference type="EMBL" id="MBW0530959.1"/>
    </source>
</evidence>
<dbReference type="InterPro" id="IPR004861">
    <property type="entry name" value="Siw14-like"/>
</dbReference>
<feature type="compositionally biased region" description="Polar residues" evidence="10">
    <location>
        <begin position="260"/>
        <end position="270"/>
    </location>
</feature>
<dbReference type="GO" id="GO:0005737">
    <property type="term" value="C:cytoplasm"/>
    <property type="evidence" value="ECO:0007669"/>
    <property type="project" value="UniProtKB-SubCell"/>
</dbReference>
<dbReference type="PROSITE" id="PS50054">
    <property type="entry name" value="TYR_PHOSPHATASE_DUAL"/>
    <property type="match status" value="1"/>
</dbReference>
<dbReference type="EC" id="3.1.3.48" evidence="3"/>
<feature type="domain" description="Tyrosine-protein phosphatase" evidence="11">
    <location>
        <begin position="97"/>
        <end position="245"/>
    </location>
</feature>
<dbReference type="InterPro" id="IPR020422">
    <property type="entry name" value="TYR_PHOSPHATASE_DUAL_dom"/>
</dbReference>
<evidence type="ECO:0000256" key="4">
    <source>
        <dbReference type="ARBA" id="ARBA00022490"/>
    </source>
</evidence>
<proteinExistence type="inferred from homology"/>
<comment type="caution">
    <text evidence="12">The sequence shown here is derived from an EMBL/GenBank/DDBJ whole genome shotgun (WGS) entry which is preliminary data.</text>
</comment>
<evidence type="ECO:0000256" key="10">
    <source>
        <dbReference type="SAM" id="MobiDB-lite"/>
    </source>
</evidence>
<evidence type="ECO:0000256" key="7">
    <source>
        <dbReference type="ARBA" id="ARBA00037204"/>
    </source>
</evidence>
<dbReference type="AlphaFoldDB" id="A0A9Q3F1Q7"/>
<dbReference type="SUPFAM" id="SSF52799">
    <property type="entry name" value="(Phosphotyrosine protein) phosphatases II"/>
    <property type="match status" value="1"/>
</dbReference>
<evidence type="ECO:0000256" key="8">
    <source>
        <dbReference type="ARBA" id="ARBA00039934"/>
    </source>
</evidence>
<dbReference type="OrthoDB" id="6375174at2759"/>
<keyword evidence="6" id="KW-0904">Protein phosphatase</keyword>
<evidence type="ECO:0000256" key="1">
    <source>
        <dbReference type="ARBA" id="ARBA00004496"/>
    </source>
</evidence>
<dbReference type="GO" id="GO:0004725">
    <property type="term" value="F:protein tyrosine phosphatase activity"/>
    <property type="evidence" value="ECO:0007669"/>
    <property type="project" value="UniProtKB-EC"/>
</dbReference>
<dbReference type="FunFam" id="3.90.190.10:FF:000035">
    <property type="entry name" value="Tyrosine phosphatase, putative"/>
    <property type="match status" value="1"/>
</dbReference>
<dbReference type="InterPro" id="IPR020428">
    <property type="entry name" value="PFA-DSPs"/>
</dbReference>
<dbReference type="EMBL" id="AVOT02036459">
    <property type="protein sequence ID" value="MBW0530959.1"/>
    <property type="molecule type" value="Genomic_DNA"/>
</dbReference>
<feature type="compositionally biased region" description="Low complexity" evidence="10">
    <location>
        <begin position="1"/>
        <end position="14"/>
    </location>
</feature>
<comment type="subcellular location">
    <subcellularLocation>
        <location evidence="1">Cytoplasm</location>
    </subcellularLocation>
</comment>
<protein>
    <recommendedName>
        <fullName evidence="8">Putative tyrosine-protein phosphatase OCA1</fullName>
        <ecNumber evidence="3">3.1.3.48</ecNumber>
    </recommendedName>
</protein>
<dbReference type="Gene3D" id="3.90.190.10">
    <property type="entry name" value="Protein tyrosine phosphatase superfamily"/>
    <property type="match status" value="1"/>
</dbReference>
<evidence type="ECO:0000256" key="2">
    <source>
        <dbReference type="ARBA" id="ARBA00009580"/>
    </source>
</evidence>
<evidence type="ECO:0000313" key="13">
    <source>
        <dbReference type="Proteomes" id="UP000765509"/>
    </source>
</evidence>
<evidence type="ECO:0000256" key="5">
    <source>
        <dbReference type="ARBA" id="ARBA00022801"/>
    </source>
</evidence>
<sequence>MTPSNPSNPSTHPTHPTHHPHHPRQSNQSDSRPISRSGSLDPCHHHHHPPPLATTTLSSNIISNTTQNHSITNLFDPLPTLTCHLRRAALKLVPPPNFGFVEGSLFRSGEPAELSFDFLKRLNLKTLIWLAPKPPAIRFQQFLNQNHLQFHDLGIQHAASLDALTEESVTLALQLILNPNIYPLMIMCGGGSHRTGTVIGCFRKLQGWNLASIFEEYRRYAGAQHHIMNEQFIEFYDTNRLISSLLTQHEHPSSSHHLNKQSIDHQSLNEPQKEFKSDNSNPEQIYKRVTPSEFVNHQN</sequence>
<feature type="compositionally biased region" description="Basic residues" evidence="10">
    <location>
        <begin position="15"/>
        <end position="24"/>
    </location>
</feature>
<keyword evidence="5" id="KW-0378">Hydrolase</keyword>
<keyword evidence="4" id="KW-0963">Cytoplasm</keyword>
<gene>
    <name evidence="12" type="ORF">O181_070674</name>
</gene>
<accession>A0A9Q3F1Q7</accession>
<organism evidence="12 13">
    <name type="scientific">Austropuccinia psidii MF-1</name>
    <dbReference type="NCBI Taxonomy" id="1389203"/>
    <lineage>
        <taxon>Eukaryota</taxon>
        <taxon>Fungi</taxon>
        <taxon>Dikarya</taxon>
        <taxon>Basidiomycota</taxon>
        <taxon>Pucciniomycotina</taxon>
        <taxon>Pucciniomycetes</taxon>
        <taxon>Pucciniales</taxon>
        <taxon>Sphaerophragmiaceae</taxon>
        <taxon>Austropuccinia</taxon>
    </lineage>
</organism>
<evidence type="ECO:0000256" key="6">
    <source>
        <dbReference type="ARBA" id="ARBA00022912"/>
    </source>
</evidence>
<reference evidence="12" key="1">
    <citation type="submission" date="2021-03" db="EMBL/GenBank/DDBJ databases">
        <title>Draft genome sequence of rust myrtle Austropuccinia psidii MF-1, a brazilian biotype.</title>
        <authorList>
            <person name="Quecine M.C."/>
            <person name="Pachon D.M.R."/>
            <person name="Bonatelli M.L."/>
            <person name="Correr F.H."/>
            <person name="Franceschini L.M."/>
            <person name="Leite T.F."/>
            <person name="Margarido G.R.A."/>
            <person name="Almeida C.A."/>
            <person name="Ferrarezi J.A."/>
            <person name="Labate C.A."/>
        </authorList>
    </citation>
    <scope>NUCLEOTIDE SEQUENCE</scope>
    <source>
        <strain evidence="12">MF-1</strain>
    </source>
</reference>
<name>A0A9Q3F1Q7_9BASI</name>
<evidence type="ECO:0000259" key="11">
    <source>
        <dbReference type="PROSITE" id="PS50054"/>
    </source>
</evidence>
<comment type="catalytic activity">
    <reaction evidence="9">
        <text>O-phospho-L-tyrosyl-[protein] + H2O = L-tyrosyl-[protein] + phosphate</text>
        <dbReference type="Rhea" id="RHEA:10684"/>
        <dbReference type="Rhea" id="RHEA-COMP:10136"/>
        <dbReference type="Rhea" id="RHEA-COMP:20101"/>
        <dbReference type="ChEBI" id="CHEBI:15377"/>
        <dbReference type="ChEBI" id="CHEBI:43474"/>
        <dbReference type="ChEBI" id="CHEBI:46858"/>
        <dbReference type="ChEBI" id="CHEBI:61978"/>
        <dbReference type="EC" id="3.1.3.48"/>
    </reaction>
</comment>
<dbReference type="PANTHER" id="PTHR31126:SF8">
    <property type="entry name" value="TYROSINE-PROTEIN PHOSPHATASE OCA1-RELATED"/>
    <property type="match status" value="1"/>
</dbReference>
<comment type="similarity">
    <text evidence="2">Belongs to the protein-tyrosine phosphatase family.</text>
</comment>
<dbReference type="PRINTS" id="PR01911">
    <property type="entry name" value="PFDSPHPHTASE"/>
</dbReference>
<dbReference type="Proteomes" id="UP000765509">
    <property type="component" value="Unassembled WGS sequence"/>
</dbReference>
<feature type="compositionally biased region" description="Polar residues" evidence="10">
    <location>
        <begin position="25"/>
        <end position="38"/>
    </location>
</feature>
<dbReference type="Pfam" id="PF03162">
    <property type="entry name" value="Y_phosphatase2"/>
    <property type="match status" value="1"/>
</dbReference>
<dbReference type="InterPro" id="IPR029021">
    <property type="entry name" value="Prot-tyrosine_phosphatase-like"/>
</dbReference>
<dbReference type="PANTHER" id="PTHR31126">
    <property type="entry name" value="TYROSINE-PROTEIN PHOSPHATASE"/>
    <property type="match status" value="1"/>
</dbReference>
<evidence type="ECO:0000256" key="9">
    <source>
        <dbReference type="ARBA" id="ARBA00051722"/>
    </source>
</evidence>
<feature type="region of interest" description="Disordered" evidence="10">
    <location>
        <begin position="1"/>
        <end position="53"/>
    </location>
</feature>
<keyword evidence="13" id="KW-1185">Reference proteome</keyword>
<comment type="function">
    <text evidence="7">Putative tyrosine-protein phosphatase required for protection against superoxide stress.</text>
</comment>
<evidence type="ECO:0000256" key="3">
    <source>
        <dbReference type="ARBA" id="ARBA00013064"/>
    </source>
</evidence>
<feature type="region of interest" description="Disordered" evidence="10">
    <location>
        <begin position="251"/>
        <end position="299"/>
    </location>
</feature>